<evidence type="ECO:0000313" key="2">
    <source>
        <dbReference type="Proteomes" id="UP000499080"/>
    </source>
</evidence>
<proteinExistence type="predicted"/>
<sequence>MVFSKFLDNSDMPKLTFLAKSLRKIVAATHVDLKIEAIPVRVLNLKNKTKIVDKGDVIATCEPVVDIFAHPREYSEAHLPSILENLEILNENSEEQ</sequence>
<organism evidence="1 2">
    <name type="scientific">Araneus ventricosus</name>
    <name type="common">Orbweaver spider</name>
    <name type="synonym">Epeira ventricosa</name>
    <dbReference type="NCBI Taxonomy" id="182803"/>
    <lineage>
        <taxon>Eukaryota</taxon>
        <taxon>Metazoa</taxon>
        <taxon>Ecdysozoa</taxon>
        <taxon>Arthropoda</taxon>
        <taxon>Chelicerata</taxon>
        <taxon>Arachnida</taxon>
        <taxon>Araneae</taxon>
        <taxon>Araneomorphae</taxon>
        <taxon>Entelegynae</taxon>
        <taxon>Araneoidea</taxon>
        <taxon>Araneidae</taxon>
        <taxon>Araneus</taxon>
    </lineage>
</organism>
<dbReference type="OrthoDB" id="6783748at2759"/>
<evidence type="ECO:0000313" key="1">
    <source>
        <dbReference type="EMBL" id="GBN20333.1"/>
    </source>
</evidence>
<dbReference type="AlphaFoldDB" id="A0A4Y2M1N2"/>
<dbReference type="Proteomes" id="UP000499080">
    <property type="component" value="Unassembled WGS sequence"/>
</dbReference>
<comment type="caution">
    <text evidence="1">The sequence shown here is derived from an EMBL/GenBank/DDBJ whole genome shotgun (WGS) entry which is preliminary data.</text>
</comment>
<dbReference type="EMBL" id="BGPR01006600">
    <property type="protein sequence ID" value="GBN20333.1"/>
    <property type="molecule type" value="Genomic_DNA"/>
</dbReference>
<gene>
    <name evidence="1" type="ORF">AVEN_131315_1</name>
</gene>
<name>A0A4Y2M1N2_ARAVE</name>
<accession>A0A4Y2M1N2</accession>
<keyword evidence="2" id="KW-1185">Reference proteome</keyword>
<reference evidence="1 2" key="1">
    <citation type="journal article" date="2019" name="Sci. Rep.">
        <title>Orb-weaving spider Araneus ventricosus genome elucidates the spidroin gene catalogue.</title>
        <authorList>
            <person name="Kono N."/>
            <person name="Nakamura H."/>
            <person name="Ohtoshi R."/>
            <person name="Moran D.A.P."/>
            <person name="Shinohara A."/>
            <person name="Yoshida Y."/>
            <person name="Fujiwara M."/>
            <person name="Mori M."/>
            <person name="Tomita M."/>
            <person name="Arakawa K."/>
        </authorList>
    </citation>
    <scope>NUCLEOTIDE SEQUENCE [LARGE SCALE GENOMIC DNA]</scope>
</reference>
<protein>
    <submittedName>
        <fullName evidence="1">Uncharacterized protein</fullName>
    </submittedName>
</protein>